<dbReference type="OrthoDB" id="241340at2759"/>
<dbReference type="SUPFAM" id="SSF48371">
    <property type="entry name" value="ARM repeat"/>
    <property type="match status" value="1"/>
</dbReference>
<evidence type="ECO:0000313" key="2">
    <source>
        <dbReference type="Proteomes" id="UP000224567"/>
    </source>
</evidence>
<proteinExistence type="predicted"/>
<evidence type="ECO:0000313" key="1">
    <source>
        <dbReference type="EMBL" id="PHT58394.1"/>
    </source>
</evidence>
<dbReference type="Proteomes" id="UP000224567">
    <property type="component" value="Unassembled WGS sequence"/>
</dbReference>
<dbReference type="STRING" id="33114.A0A2G2XLL8"/>
<accession>A0A2G2XLL8</accession>
<dbReference type="InterPro" id="IPR016024">
    <property type="entry name" value="ARM-type_fold"/>
</dbReference>
<dbReference type="InterPro" id="IPR045330">
    <property type="entry name" value="TRM3/TARBP1"/>
</dbReference>
<protein>
    <submittedName>
        <fullName evidence="1">Uncharacterized protein</fullName>
    </submittedName>
</protein>
<reference evidence="2" key="2">
    <citation type="journal article" date="2017" name="J. Anim. Genet.">
        <title>Multiple reference genome sequences of hot pepper reveal the massive evolution of plant disease resistance genes by retroduplication.</title>
        <authorList>
            <person name="Kim S."/>
            <person name="Park J."/>
            <person name="Yeom S.-I."/>
            <person name="Kim Y.-M."/>
            <person name="Seo E."/>
            <person name="Kim K.-T."/>
            <person name="Kim M.-S."/>
            <person name="Lee J.M."/>
            <person name="Cheong K."/>
            <person name="Shin H.-S."/>
            <person name="Kim S.-B."/>
            <person name="Han K."/>
            <person name="Lee J."/>
            <person name="Park M."/>
            <person name="Lee H.-A."/>
            <person name="Lee H.-Y."/>
            <person name="Lee Y."/>
            <person name="Oh S."/>
            <person name="Lee J.H."/>
            <person name="Choi E."/>
            <person name="Choi E."/>
            <person name="Lee S.E."/>
            <person name="Jeon J."/>
            <person name="Kim H."/>
            <person name="Choi G."/>
            <person name="Song H."/>
            <person name="Lee J."/>
            <person name="Lee S.-C."/>
            <person name="Kwon J.-K."/>
            <person name="Lee H.-Y."/>
            <person name="Koo N."/>
            <person name="Hong Y."/>
            <person name="Kim R.W."/>
            <person name="Kang W.-H."/>
            <person name="Huh J.H."/>
            <person name="Kang B.-C."/>
            <person name="Yang T.-J."/>
            <person name="Lee Y.-H."/>
            <person name="Bennetzen J.L."/>
            <person name="Choi D."/>
        </authorList>
    </citation>
    <scope>NUCLEOTIDE SEQUENCE [LARGE SCALE GENOMIC DNA]</scope>
    <source>
        <strain evidence="2">cv. PBC81</strain>
    </source>
</reference>
<dbReference type="GO" id="GO:0030488">
    <property type="term" value="P:tRNA methylation"/>
    <property type="evidence" value="ECO:0007669"/>
    <property type="project" value="TreeGrafter"/>
</dbReference>
<dbReference type="PANTHER" id="PTHR12029">
    <property type="entry name" value="RNA METHYLTRANSFERASE"/>
    <property type="match status" value="1"/>
</dbReference>
<dbReference type="GO" id="GO:0016423">
    <property type="term" value="F:tRNA (guanine) methyltransferase activity"/>
    <property type="evidence" value="ECO:0007669"/>
    <property type="project" value="TreeGrafter"/>
</dbReference>
<gene>
    <name evidence="1" type="ORF">CQW23_00757</name>
</gene>
<dbReference type="AlphaFoldDB" id="A0A2G2XLL8"/>
<dbReference type="PANTHER" id="PTHR12029:SF11">
    <property type="entry name" value="METHYLTRANSFERASE TARBP1-RELATED"/>
    <property type="match status" value="1"/>
</dbReference>
<dbReference type="EMBL" id="MLFT02000001">
    <property type="protein sequence ID" value="PHT58394.1"/>
    <property type="molecule type" value="Genomic_DNA"/>
</dbReference>
<reference evidence="1 2" key="1">
    <citation type="journal article" date="2017" name="Genome Biol.">
        <title>New reference genome sequences of hot pepper reveal the massive evolution of plant disease-resistance genes by retroduplication.</title>
        <authorList>
            <person name="Kim S."/>
            <person name="Park J."/>
            <person name="Yeom S.I."/>
            <person name="Kim Y.M."/>
            <person name="Seo E."/>
            <person name="Kim K.T."/>
            <person name="Kim M.S."/>
            <person name="Lee J.M."/>
            <person name="Cheong K."/>
            <person name="Shin H.S."/>
            <person name="Kim S.B."/>
            <person name="Han K."/>
            <person name="Lee J."/>
            <person name="Park M."/>
            <person name="Lee H.A."/>
            <person name="Lee H.Y."/>
            <person name="Lee Y."/>
            <person name="Oh S."/>
            <person name="Lee J.H."/>
            <person name="Choi E."/>
            <person name="Choi E."/>
            <person name="Lee S.E."/>
            <person name="Jeon J."/>
            <person name="Kim H."/>
            <person name="Choi G."/>
            <person name="Song H."/>
            <person name="Lee J."/>
            <person name="Lee S.C."/>
            <person name="Kwon J.K."/>
            <person name="Lee H.Y."/>
            <person name="Koo N."/>
            <person name="Hong Y."/>
            <person name="Kim R.W."/>
            <person name="Kang W.H."/>
            <person name="Huh J.H."/>
            <person name="Kang B.C."/>
            <person name="Yang T.J."/>
            <person name="Lee Y.H."/>
            <person name="Bennetzen J.L."/>
            <person name="Choi D."/>
        </authorList>
    </citation>
    <scope>NUCLEOTIDE SEQUENCE [LARGE SCALE GENOMIC DNA]</scope>
    <source>
        <strain evidence="2">cv. PBC81</strain>
    </source>
</reference>
<organism evidence="1 2">
    <name type="scientific">Capsicum baccatum</name>
    <name type="common">Peruvian pepper</name>
    <dbReference type="NCBI Taxonomy" id="33114"/>
    <lineage>
        <taxon>Eukaryota</taxon>
        <taxon>Viridiplantae</taxon>
        <taxon>Streptophyta</taxon>
        <taxon>Embryophyta</taxon>
        <taxon>Tracheophyta</taxon>
        <taxon>Spermatophyta</taxon>
        <taxon>Magnoliopsida</taxon>
        <taxon>eudicotyledons</taxon>
        <taxon>Gunneridae</taxon>
        <taxon>Pentapetalae</taxon>
        <taxon>asterids</taxon>
        <taxon>lamiids</taxon>
        <taxon>Solanales</taxon>
        <taxon>Solanaceae</taxon>
        <taxon>Solanoideae</taxon>
        <taxon>Capsiceae</taxon>
        <taxon>Capsicum</taxon>
    </lineage>
</organism>
<name>A0A2G2XLL8_CAPBA</name>
<sequence>MMGQQNMLWKDVITAKYGMEDNWVTNMGLPAVRKMLSLWGIRGDNKPSLLTLEVDRSVMKNVYLSGEEKLDETSVSSRGSIGNNLSTSLEVEGMIGGSKELDFEQRNCIVSFVSAICHLLKKSGMTFGVVADTNSWGVVEVTIIPFLLRLVGLSMGEIQSEELDAYKLCPTSKNSVGRHLGPQCTLHDDIVQCNPNYLPLPVSCHILTLILDASQLSLHTVRSVSELDFDGCCADKFSAKLLWDLCNITIKMLPQSLDHRSSAITFFLPSIFRALDSHFAFEVSINGQNYILSRKNILEKLWKSCKTLFYLGPLERRDAYAILSLYMSFFTYTDEFHMSRTTEIFDLRAEKQFWDEMKKGLVDKESSVRKQSLFILKRTINLDEKTQYQTIGKTIDERSLVRRGMTKRERWAEEEAMSLGVGIICKESDFLSSCYQKWEAFFLLYEMLEEYGTHLVEAAWNHQMTLLLHSCLSPENSVKTINGNVFHTWMDSSEEIFEWLAVLWERGFCHDNPQVRCLVMQSFLSTEWTKCNHAKLVPQNFVTGSLVEGLNDPVHNKDFGVRGVYSTWTIEAAGQFFFRYSSFLDERKAIVELVWLRQLLVIAPFDDRNGVAFLKSLAVVAKRQSFGRAGLMCLTKCISSAACGIGQCSDISPVIMQDKDSYISDQVDLLDTFRYIIESSKQHFNPSYRHQVCENILAAAASVVIPIDVPIETLLLFISSLPREITDNGGSLRLKVQEWLGMSVEKPSTSDFLQTNLKLLESLIGYQRKLISSFHAIDSFVSYDDEDLDSWEAEAKRWTRVLFLVIKEKEDLNPISKDALVSYAGMSCSIFWSKHMEEGGDFSGSIRGRLGGPSQRRLSSSLTSSVLQAVTSIKAVASISSWSAQFGTDASLTSAVTHLWNFCWKISSTSTACNSEIEAEICLAAYEAVAGALEGLLSMFSLLLLDHVTEDDQLTTLEADGKSVLDSLLRTLLQNINNIIAVGSLARTRRAVLLNWKAGKRLKTGGRVVMALSKTVVRNVTTTYSMYSHKVGSREGKVYAVHTTTSDYTEDLYRVLAQGR</sequence>
<comment type="caution">
    <text evidence="1">The sequence shown here is derived from an EMBL/GenBank/DDBJ whole genome shotgun (WGS) entry which is preliminary data.</text>
</comment>
<keyword evidence="2" id="KW-1185">Reference proteome</keyword>